<protein>
    <recommendedName>
        <fullName evidence="4">Carotenoid biosynthesis protein</fullName>
    </recommendedName>
</protein>
<sequence length="315" mass="35234">MASAATLANISLLGHLACLTFFLVHRPLILLDISQLSRPIFGVNFVLMQLWMGAHHWVSRRSFGLLAGFVTIQAAFWWVTIYIDSVLSKGWIYGVHWNAPEFEDTAMIAGVPLAPLLGTQPLGYASLILTDIITFGSARRTLHTHRTTVPQLPLLALLDAMLFTSYDLCIDPVSTAAKLYFWKDAADHPELTYFGVPVQNYVGWMCTMGTFFLVYRTIEHFVPPREDDEKGRKGEEEEEGSLFVWAPVLAFVFNLAWLVAQAGSNALRVVMIAAMGVPALMAASRIFARTGVVEEDGRKEVWDRGIRYEGKVHEQ</sequence>
<feature type="transmembrane region" description="Helical" evidence="1">
    <location>
        <begin position="266"/>
        <end position="288"/>
    </location>
</feature>
<feature type="transmembrane region" description="Helical" evidence="1">
    <location>
        <begin position="36"/>
        <end position="57"/>
    </location>
</feature>
<organism evidence="2 3">
    <name type="scientific">Jimgerdemannia flammicorona</name>
    <dbReference type="NCBI Taxonomy" id="994334"/>
    <lineage>
        <taxon>Eukaryota</taxon>
        <taxon>Fungi</taxon>
        <taxon>Fungi incertae sedis</taxon>
        <taxon>Mucoromycota</taxon>
        <taxon>Mucoromycotina</taxon>
        <taxon>Endogonomycetes</taxon>
        <taxon>Endogonales</taxon>
        <taxon>Endogonaceae</taxon>
        <taxon>Jimgerdemannia</taxon>
    </lineage>
</organism>
<feature type="transmembrane region" description="Helical" evidence="1">
    <location>
        <begin position="242"/>
        <end position="260"/>
    </location>
</feature>
<gene>
    <name evidence="2" type="ORF">BC938DRAFT_478460</name>
</gene>
<proteinExistence type="predicted"/>
<dbReference type="PANTHER" id="PTHR39419:SF1">
    <property type="entry name" value="SLL0814 PROTEIN"/>
    <property type="match status" value="1"/>
</dbReference>
<dbReference type="Pfam" id="PF04240">
    <property type="entry name" value="Caroten_synth"/>
    <property type="match status" value="1"/>
</dbReference>
<evidence type="ECO:0000256" key="1">
    <source>
        <dbReference type="SAM" id="Phobius"/>
    </source>
</evidence>
<comment type="caution">
    <text evidence="2">The sequence shown here is derived from an EMBL/GenBank/DDBJ whole genome shotgun (WGS) entry which is preliminary data.</text>
</comment>
<evidence type="ECO:0000313" key="3">
    <source>
        <dbReference type="Proteomes" id="UP000274822"/>
    </source>
</evidence>
<accession>A0A433QMU3</accession>
<dbReference type="EMBL" id="RBNJ01003288">
    <property type="protein sequence ID" value="RUS31102.1"/>
    <property type="molecule type" value="Genomic_DNA"/>
</dbReference>
<dbReference type="AlphaFoldDB" id="A0A433QMU3"/>
<feature type="transmembrane region" description="Helical" evidence="1">
    <location>
        <begin position="63"/>
        <end position="83"/>
    </location>
</feature>
<name>A0A433QMU3_9FUNG</name>
<dbReference type="PANTHER" id="PTHR39419">
    <property type="entry name" value="SLL0814 PROTEIN"/>
    <property type="match status" value="1"/>
</dbReference>
<dbReference type="InterPro" id="IPR007354">
    <property type="entry name" value="CruF-like"/>
</dbReference>
<feature type="transmembrane region" description="Helical" evidence="1">
    <location>
        <begin position="6"/>
        <end position="24"/>
    </location>
</feature>
<keyword evidence="1" id="KW-0472">Membrane</keyword>
<keyword evidence="1" id="KW-1133">Transmembrane helix</keyword>
<dbReference type="Proteomes" id="UP000274822">
    <property type="component" value="Unassembled WGS sequence"/>
</dbReference>
<evidence type="ECO:0000313" key="2">
    <source>
        <dbReference type="EMBL" id="RUS31102.1"/>
    </source>
</evidence>
<evidence type="ECO:0008006" key="4">
    <source>
        <dbReference type="Google" id="ProtNLM"/>
    </source>
</evidence>
<reference evidence="2 3" key="1">
    <citation type="journal article" date="2018" name="New Phytol.">
        <title>Phylogenomics of Endogonaceae and evolution of mycorrhizas within Mucoromycota.</title>
        <authorList>
            <person name="Chang Y."/>
            <person name="Desiro A."/>
            <person name="Na H."/>
            <person name="Sandor L."/>
            <person name="Lipzen A."/>
            <person name="Clum A."/>
            <person name="Barry K."/>
            <person name="Grigoriev I.V."/>
            <person name="Martin F.M."/>
            <person name="Stajich J.E."/>
            <person name="Smith M.E."/>
            <person name="Bonito G."/>
            <person name="Spatafora J.W."/>
        </authorList>
    </citation>
    <scope>NUCLEOTIDE SEQUENCE [LARGE SCALE GENOMIC DNA]</scope>
    <source>
        <strain evidence="2 3">AD002</strain>
    </source>
</reference>
<keyword evidence="1" id="KW-0812">Transmembrane</keyword>
<keyword evidence="3" id="KW-1185">Reference proteome</keyword>